<evidence type="ECO:0008006" key="8">
    <source>
        <dbReference type="Google" id="ProtNLM"/>
    </source>
</evidence>
<dbReference type="InterPro" id="IPR044978">
    <property type="entry name" value="GRV2/DNAJC13"/>
</dbReference>
<keyword evidence="7" id="KW-1185">Reference proteome</keyword>
<dbReference type="Pfam" id="PF14237">
    <property type="entry name" value="GYF_2"/>
    <property type="match status" value="2"/>
</dbReference>
<dbReference type="GO" id="GO:2000641">
    <property type="term" value="P:regulation of early endosome to late endosome transport"/>
    <property type="evidence" value="ECO:0007669"/>
    <property type="project" value="InterPro"/>
</dbReference>
<dbReference type="PANTHER" id="PTHR36983:SF2">
    <property type="entry name" value="DNAJ HOMOLOG SUBFAMILY C MEMBER 13"/>
    <property type="match status" value="1"/>
</dbReference>
<feature type="transmembrane region" description="Helical" evidence="2">
    <location>
        <begin position="343"/>
        <end position="361"/>
    </location>
</feature>
<dbReference type="InterPro" id="IPR025328">
    <property type="entry name" value="DUF4234"/>
</dbReference>
<dbReference type="GO" id="GO:0006898">
    <property type="term" value="P:receptor-mediated endocytosis"/>
    <property type="evidence" value="ECO:0007669"/>
    <property type="project" value="TreeGrafter"/>
</dbReference>
<dbReference type="EMBL" id="MPJW01000090">
    <property type="protein sequence ID" value="OLU41146.1"/>
    <property type="molecule type" value="Genomic_DNA"/>
</dbReference>
<dbReference type="PANTHER" id="PTHR36983">
    <property type="entry name" value="DNAJ HOMOLOG SUBFAMILY C MEMBER 13"/>
    <property type="match status" value="1"/>
</dbReference>
<feature type="domain" description="GYF" evidence="5">
    <location>
        <begin position="80"/>
        <end position="125"/>
    </location>
</feature>
<organism evidence="6 7">
    <name type="scientific">Ileibacterium valens</name>
    <dbReference type="NCBI Taxonomy" id="1862668"/>
    <lineage>
        <taxon>Bacteria</taxon>
        <taxon>Bacillati</taxon>
        <taxon>Bacillota</taxon>
        <taxon>Erysipelotrichia</taxon>
        <taxon>Erysipelotrichales</taxon>
        <taxon>Erysipelotrichaceae</taxon>
        <taxon>Ileibacterium</taxon>
    </lineage>
</organism>
<keyword evidence="2" id="KW-0812">Transmembrane</keyword>
<dbReference type="InterPro" id="IPR026870">
    <property type="entry name" value="Zinc_ribbon_dom"/>
</dbReference>
<evidence type="ECO:0000313" key="7">
    <source>
        <dbReference type="Proteomes" id="UP000186341"/>
    </source>
</evidence>
<feature type="region of interest" description="Disordered" evidence="1">
    <location>
        <begin position="50"/>
        <end position="78"/>
    </location>
</feature>
<feature type="transmembrane region" description="Helical" evidence="2">
    <location>
        <begin position="304"/>
        <end position="323"/>
    </location>
</feature>
<dbReference type="GO" id="GO:0007032">
    <property type="term" value="P:endosome organization"/>
    <property type="evidence" value="ECO:0007669"/>
    <property type="project" value="InterPro"/>
</dbReference>
<proteinExistence type="predicted"/>
<dbReference type="AlphaFoldDB" id="A0A1U7NHF0"/>
<dbReference type="InterPro" id="IPR035445">
    <property type="entry name" value="GYF-like_dom_sf"/>
</dbReference>
<dbReference type="OrthoDB" id="192868at2"/>
<feature type="transmembrane region" description="Helical" evidence="2">
    <location>
        <begin position="262"/>
        <end position="283"/>
    </location>
</feature>
<dbReference type="Pfam" id="PF13240">
    <property type="entry name" value="Zn_Ribbon_1"/>
    <property type="match status" value="1"/>
</dbReference>
<dbReference type="Proteomes" id="UP000186341">
    <property type="component" value="Unassembled WGS sequence"/>
</dbReference>
<comment type="caution">
    <text evidence="6">The sequence shown here is derived from an EMBL/GenBank/DDBJ whole genome shotgun (WGS) entry which is preliminary data.</text>
</comment>
<feature type="domain" description="GYF" evidence="5">
    <location>
        <begin position="176"/>
        <end position="221"/>
    </location>
</feature>
<protein>
    <recommendedName>
        <fullName evidence="8">GYF domain-containing protein</fullName>
    </recommendedName>
</protein>
<dbReference type="InterPro" id="IPR025640">
    <property type="entry name" value="GYF_2"/>
</dbReference>
<dbReference type="GeneID" id="82202318"/>
<evidence type="ECO:0000313" key="6">
    <source>
        <dbReference type="EMBL" id="OLU41146.1"/>
    </source>
</evidence>
<sequence length="372" mass="42592">MKCKNCGYENMDEANFCINCGTKIEKDESNSDDKVSLDLNKEADQLITVDQNKEPVSIDDDVEQNSNSDEASDDQITPEWHFVENKESVGPFKQSQMVEFYQQGRITDSTYVWTQGMSNWVHLADTSLMGLINESKAAKEEHYPEKTLDQIQKETETFDTSYNDYSQSEPNKSEDWFYVDNGKSAGPYSQEAMISLINNGVLNPASYVWKEGMNDWTRLDQSNLSAFIPRNTRSSDSDYSSSQTYQNQYETPISNTVITHSVILYILLSILTCGIWYFVWVYMLARDINLIAARQQKPKGLDPVLSFILILLSCGVFQIFFFWKEENVLAQFRARNYQVQNQSILTGLLAIFCPLASAAIIQDQLNCLIKYE</sequence>
<evidence type="ECO:0000259" key="3">
    <source>
        <dbReference type="Pfam" id="PF13240"/>
    </source>
</evidence>
<dbReference type="Gene3D" id="3.30.1490.40">
    <property type="match status" value="2"/>
</dbReference>
<dbReference type="Pfam" id="PF14018">
    <property type="entry name" value="DUF4234"/>
    <property type="match status" value="1"/>
</dbReference>
<name>A0A1U7NHF0_9FIRM</name>
<evidence type="ECO:0000256" key="1">
    <source>
        <dbReference type="SAM" id="MobiDB-lite"/>
    </source>
</evidence>
<accession>A0A1U7NHF0</accession>
<keyword evidence="2" id="KW-1133">Transmembrane helix</keyword>
<evidence type="ECO:0000259" key="5">
    <source>
        <dbReference type="Pfam" id="PF14237"/>
    </source>
</evidence>
<dbReference type="RefSeq" id="WP_075818459.1">
    <property type="nucleotide sequence ID" value="NZ_CAJUTZ010000010.1"/>
</dbReference>
<dbReference type="SUPFAM" id="SSF55277">
    <property type="entry name" value="GYF domain"/>
    <property type="match status" value="2"/>
</dbReference>
<evidence type="ECO:0000256" key="2">
    <source>
        <dbReference type="SAM" id="Phobius"/>
    </source>
</evidence>
<gene>
    <name evidence="6" type="ORF">BO222_03675</name>
</gene>
<feature type="domain" description="Zinc-ribbon" evidence="3">
    <location>
        <begin position="2"/>
        <end position="24"/>
    </location>
</feature>
<evidence type="ECO:0000259" key="4">
    <source>
        <dbReference type="Pfam" id="PF14018"/>
    </source>
</evidence>
<keyword evidence="2" id="KW-0472">Membrane</keyword>
<reference evidence="6 7" key="1">
    <citation type="submission" date="2016-11" db="EMBL/GenBank/DDBJ databases">
        <title>Description of two novel members of the family Erysipelotrichaceae: Ileibacterium lipovorans gen. nov., sp. nov. and Dubosiella newyorkensis, gen. nov., sp. nov.</title>
        <authorList>
            <person name="Cox L.M."/>
            <person name="Sohn J."/>
            <person name="Tyrrell K.L."/>
            <person name="Citron D.M."/>
            <person name="Lawson P.A."/>
            <person name="Patel N.B."/>
            <person name="Iizumi T."/>
            <person name="Perez-Perez G.I."/>
            <person name="Goldstein E.J."/>
            <person name="Blaser M.J."/>
        </authorList>
    </citation>
    <scope>NUCLEOTIDE SEQUENCE [LARGE SCALE GENOMIC DNA]</scope>
    <source>
        <strain evidence="6 7">NYU-BL-A3</strain>
    </source>
</reference>
<feature type="domain" description="DUF4234" evidence="4">
    <location>
        <begin position="261"/>
        <end position="328"/>
    </location>
</feature>